<dbReference type="InterPro" id="IPR006498">
    <property type="entry name" value="Tail_tube"/>
</dbReference>
<dbReference type="Pfam" id="PF04985">
    <property type="entry name" value="Phage_tube"/>
    <property type="match status" value="1"/>
</dbReference>
<dbReference type="EMBL" id="UIGI01000001">
    <property type="protein sequence ID" value="SUW63293.1"/>
    <property type="molecule type" value="Genomic_DNA"/>
</dbReference>
<name>A0A381C8K0_9ENTR</name>
<dbReference type="RefSeq" id="WP_115628053.1">
    <property type="nucleotide sequence ID" value="NZ_UIGI01000001.1"/>
</dbReference>
<proteinExistence type="predicted"/>
<dbReference type="AlphaFoldDB" id="A0A381C8K0"/>
<sequence>MAVYRGCRLFMNSFEIADSVTYSPPEISIERAWFKAGGMNAPIPIDRGTKAMTASYKVQGPTAASFLFLGIIPGVTARLTVRRAYRGIEGVDYLEEEIEGFIDTIHADEHGNDNKIDVGHTMTLSVNYYKISANGIIPLLEINPILGLRKVCGINVLGIPANFMSLIL</sequence>
<dbReference type="Proteomes" id="UP000255528">
    <property type="component" value="Unassembled WGS sequence"/>
</dbReference>
<accession>A0A381C8K0</accession>
<protein>
    <submittedName>
        <fullName evidence="1">Phage major tail tube protein</fullName>
    </submittedName>
</protein>
<organism evidence="1 2">
    <name type="scientific">Buttiauxella agrestis</name>
    <dbReference type="NCBI Taxonomy" id="82977"/>
    <lineage>
        <taxon>Bacteria</taxon>
        <taxon>Pseudomonadati</taxon>
        <taxon>Pseudomonadota</taxon>
        <taxon>Gammaproteobacteria</taxon>
        <taxon>Enterobacterales</taxon>
        <taxon>Enterobacteriaceae</taxon>
        <taxon>Buttiauxella</taxon>
    </lineage>
</organism>
<evidence type="ECO:0000313" key="1">
    <source>
        <dbReference type="EMBL" id="SUW63293.1"/>
    </source>
</evidence>
<reference evidence="1 2" key="1">
    <citation type="submission" date="2018-06" db="EMBL/GenBank/DDBJ databases">
        <authorList>
            <consortium name="Pathogen Informatics"/>
            <person name="Doyle S."/>
        </authorList>
    </citation>
    <scope>NUCLEOTIDE SEQUENCE [LARGE SCALE GENOMIC DNA]</scope>
    <source>
        <strain evidence="1 2">NCTC12119</strain>
    </source>
</reference>
<gene>
    <name evidence="1" type="ORF">NCTC12119_01780</name>
</gene>
<evidence type="ECO:0000313" key="2">
    <source>
        <dbReference type="Proteomes" id="UP000255528"/>
    </source>
</evidence>